<gene>
    <name evidence="9" type="ORF">H9841_06810</name>
</gene>
<evidence type="ECO:0000256" key="4">
    <source>
        <dbReference type="ARBA" id="ARBA00022692"/>
    </source>
</evidence>
<dbReference type="PANTHER" id="PTHR43302:SF5">
    <property type="entry name" value="TRANSPORTER ARSB-RELATED"/>
    <property type="match status" value="1"/>
</dbReference>
<evidence type="ECO:0000313" key="9">
    <source>
        <dbReference type="EMBL" id="HIY21591.1"/>
    </source>
</evidence>
<feature type="transmembrane region" description="Helical" evidence="7">
    <location>
        <begin position="289"/>
        <end position="313"/>
    </location>
</feature>
<feature type="transmembrane region" description="Helical" evidence="7">
    <location>
        <begin position="52"/>
        <end position="75"/>
    </location>
</feature>
<organism evidence="9 10">
    <name type="scientific">Candidatus Flavonifractor merdigallinarum</name>
    <dbReference type="NCBI Taxonomy" id="2838589"/>
    <lineage>
        <taxon>Bacteria</taxon>
        <taxon>Bacillati</taxon>
        <taxon>Bacillota</taxon>
        <taxon>Clostridia</taxon>
        <taxon>Eubacteriales</taxon>
        <taxon>Oscillospiraceae</taxon>
        <taxon>Flavonifractor</taxon>
    </lineage>
</organism>
<feature type="transmembrane region" description="Helical" evidence="7">
    <location>
        <begin position="87"/>
        <end position="103"/>
    </location>
</feature>
<dbReference type="GO" id="GO:0055085">
    <property type="term" value="P:transmembrane transport"/>
    <property type="evidence" value="ECO:0007669"/>
    <property type="project" value="InterPro"/>
</dbReference>
<evidence type="ECO:0000256" key="2">
    <source>
        <dbReference type="ARBA" id="ARBA00022448"/>
    </source>
</evidence>
<feature type="transmembrane region" description="Helical" evidence="7">
    <location>
        <begin position="256"/>
        <end position="277"/>
    </location>
</feature>
<evidence type="ECO:0000256" key="6">
    <source>
        <dbReference type="ARBA" id="ARBA00023136"/>
    </source>
</evidence>
<dbReference type="EMBL" id="DXDX01000125">
    <property type="protein sequence ID" value="HIY21591.1"/>
    <property type="molecule type" value="Genomic_DNA"/>
</dbReference>
<feature type="transmembrane region" description="Helical" evidence="7">
    <location>
        <begin position="129"/>
        <end position="148"/>
    </location>
</feature>
<comment type="caution">
    <text evidence="9">The sequence shown here is derived from an EMBL/GenBank/DDBJ whole genome shotgun (WGS) entry which is preliminary data.</text>
</comment>
<feature type="transmembrane region" description="Helical" evidence="7">
    <location>
        <begin position="325"/>
        <end position="344"/>
    </location>
</feature>
<reference evidence="9" key="2">
    <citation type="submission" date="2021-04" db="EMBL/GenBank/DDBJ databases">
        <authorList>
            <person name="Gilroy R."/>
        </authorList>
    </citation>
    <scope>NUCLEOTIDE SEQUENCE</scope>
    <source>
        <strain evidence="9">ChiBcec16_6824</strain>
    </source>
</reference>
<protein>
    <submittedName>
        <fullName evidence="9">Citrate transporter</fullName>
    </submittedName>
</protein>
<comment type="subcellular location">
    <subcellularLocation>
        <location evidence="1">Cell membrane</location>
        <topology evidence="1">Multi-pass membrane protein</topology>
    </subcellularLocation>
</comment>
<proteinExistence type="predicted"/>
<dbReference type="Pfam" id="PF03600">
    <property type="entry name" value="CitMHS"/>
    <property type="match status" value="1"/>
</dbReference>
<accession>A0A9D1Y8U9</accession>
<keyword evidence="5 7" id="KW-1133">Transmembrane helix</keyword>
<feature type="transmembrane region" description="Helical" evidence="7">
    <location>
        <begin position="21"/>
        <end position="46"/>
    </location>
</feature>
<dbReference type="InterPro" id="IPR004680">
    <property type="entry name" value="Cit_transptr-like_dom"/>
</dbReference>
<feature type="transmembrane region" description="Helical" evidence="7">
    <location>
        <begin position="168"/>
        <end position="190"/>
    </location>
</feature>
<name>A0A9D1Y8U9_9FIRM</name>
<keyword evidence="6 7" id="KW-0472">Membrane</keyword>
<feature type="transmembrane region" description="Helical" evidence="7">
    <location>
        <begin position="109"/>
        <end position="124"/>
    </location>
</feature>
<feature type="transmembrane region" description="Helical" evidence="7">
    <location>
        <begin position="211"/>
        <end position="244"/>
    </location>
</feature>
<feature type="domain" description="Citrate transporter-like" evidence="8">
    <location>
        <begin position="23"/>
        <end position="309"/>
    </location>
</feature>
<feature type="transmembrane region" description="Helical" evidence="7">
    <location>
        <begin position="356"/>
        <end position="378"/>
    </location>
</feature>
<evidence type="ECO:0000256" key="3">
    <source>
        <dbReference type="ARBA" id="ARBA00022475"/>
    </source>
</evidence>
<evidence type="ECO:0000259" key="8">
    <source>
        <dbReference type="Pfam" id="PF03600"/>
    </source>
</evidence>
<sequence length="380" mass="40507">MAFVYGGICVKHLLTWLKGEPVLLISALCALLSMLLTPPSAAYLGYIDQRVLILLFSLMAVVAGLQDCGLFEVLAQKLLTGRRRMKVLKLLLVMLPFFTSMLVTNDVALLTFVPFAVLTLGLVGRSGELLWVVVLQTLAANLGSMATPVGNPQNLYLYNTFSIAPGQFFAVILPLTLVSFVALTVACLVGKDETMEVHFPEKAALRRPGRMGLLLLLFALCLLCVFHVVGEWVLLAVVLIALLIAGRDLLPRVDYGLLATFVCFFVFAGNIGAVPALREGLTQALAWNAALVSGLASQVISNVPAALLLSGFTDDWRGLLLGTDIGGLGTPVASLASLISLKLYLRTPNANGGRYLLVFTLANAAGLLLLGICGAVFASF</sequence>
<evidence type="ECO:0000256" key="1">
    <source>
        <dbReference type="ARBA" id="ARBA00004651"/>
    </source>
</evidence>
<dbReference type="Proteomes" id="UP000823868">
    <property type="component" value="Unassembled WGS sequence"/>
</dbReference>
<dbReference type="GO" id="GO:0005886">
    <property type="term" value="C:plasma membrane"/>
    <property type="evidence" value="ECO:0007669"/>
    <property type="project" value="UniProtKB-SubCell"/>
</dbReference>
<reference evidence="9" key="1">
    <citation type="journal article" date="2021" name="PeerJ">
        <title>Extensive microbial diversity within the chicken gut microbiome revealed by metagenomics and culture.</title>
        <authorList>
            <person name="Gilroy R."/>
            <person name="Ravi A."/>
            <person name="Getino M."/>
            <person name="Pursley I."/>
            <person name="Horton D.L."/>
            <person name="Alikhan N.F."/>
            <person name="Baker D."/>
            <person name="Gharbi K."/>
            <person name="Hall N."/>
            <person name="Watson M."/>
            <person name="Adriaenssens E.M."/>
            <person name="Foster-Nyarko E."/>
            <person name="Jarju S."/>
            <person name="Secka A."/>
            <person name="Antonio M."/>
            <person name="Oren A."/>
            <person name="Chaudhuri R.R."/>
            <person name="La Ragione R."/>
            <person name="Hildebrand F."/>
            <person name="Pallen M.J."/>
        </authorList>
    </citation>
    <scope>NUCLEOTIDE SEQUENCE</scope>
    <source>
        <strain evidence="9">ChiBcec16_6824</strain>
    </source>
</reference>
<dbReference type="PANTHER" id="PTHR43302">
    <property type="entry name" value="TRANSPORTER ARSB-RELATED"/>
    <property type="match status" value="1"/>
</dbReference>
<keyword evidence="2" id="KW-0813">Transport</keyword>
<evidence type="ECO:0000256" key="7">
    <source>
        <dbReference type="SAM" id="Phobius"/>
    </source>
</evidence>
<evidence type="ECO:0000256" key="5">
    <source>
        <dbReference type="ARBA" id="ARBA00022989"/>
    </source>
</evidence>
<dbReference type="AlphaFoldDB" id="A0A9D1Y8U9"/>
<evidence type="ECO:0000313" key="10">
    <source>
        <dbReference type="Proteomes" id="UP000823868"/>
    </source>
</evidence>
<keyword evidence="3" id="KW-1003">Cell membrane</keyword>
<keyword evidence="4 7" id="KW-0812">Transmembrane</keyword>